<reference evidence="29" key="1">
    <citation type="submission" date="2021-05" db="EMBL/GenBank/DDBJ databases">
        <authorList>
            <person name="Tigano A."/>
        </authorList>
    </citation>
    <scope>NUCLEOTIDE SEQUENCE</scope>
</reference>
<feature type="signal peptide" evidence="27">
    <location>
        <begin position="1"/>
        <end position="19"/>
    </location>
</feature>
<keyword evidence="16" id="KW-0325">Glycoprotein</keyword>
<sequence length="420" mass="45152">MMWTFLWGVILGLLASSRSDQLQVNSRSCSFAGVFLAEGEGRHSLNFDMATKVCEQLDSTMATPQQVKMAYGKNMQTCRFGWVSSRSIAILRHEHHENCAKNLTGLIMNPNVDVGDLFDVYCYDEKVPDSDLDCIKSFSTTNSQFLSDPPETSTEPQPAANPEAKAGTESDPEPKPTDVLDSQAVHTTVAPGGDVPVQDVDLTTLAAITQGTERPEPATEVFDVGFPSGNNNNNDSSSVTPLFPHGETDITTGSGMQPTPTEGEGDFSVIPGGVPDVTLHDEEPQSTHPDGEGEPPKRVPNDKGRVMGPASSDNDQPENDNSSNWLVIIGVIVAVAAILLVCAAVAKRKSWCGRQQTLMITTKDGGEGNGAAAVASSSHSQDREQEMVTLMNKENIQENGNTEEFTVIKLEESPDKDQQA</sequence>
<protein>
    <recommendedName>
        <fullName evidence="4">CD44 antigen</fullName>
    </recommendedName>
    <alternativeName>
        <fullName evidence="22">GP90 lymphocyte homing/adhesion receptor</fullName>
    </alternativeName>
    <alternativeName>
        <fullName evidence="21">HUTCH-I</fullName>
    </alternativeName>
    <alternativeName>
        <fullName evidence="23">Hermes antigen</fullName>
    </alternativeName>
    <alternativeName>
        <fullName evidence="20">Hyaluronate receptor</fullName>
    </alternativeName>
    <alternativeName>
        <fullName evidence="18">Phagocytic glycoprotein 1</fullName>
    </alternativeName>
    <alternativeName>
        <fullName evidence="19">Phagocytic glycoprotein I</fullName>
    </alternativeName>
</protein>
<keyword evidence="14 24" id="KW-1015">Disulfide bond</keyword>
<keyword evidence="6" id="KW-0964">Secreted</keyword>
<dbReference type="InterPro" id="IPR000538">
    <property type="entry name" value="Link_dom"/>
</dbReference>
<keyword evidence="5" id="KW-1003">Cell membrane</keyword>
<evidence type="ECO:0000256" key="24">
    <source>
        <dbReference type="PROSITE-ProRule" id="PRU00323"/>
    </source>
</evidence>
<evidence type="ECO:0000256" key="15">
    <source>
        <dbReference type="ARBA" id="ARBA00023170"/>
    </source>
</evidence>
<dbReference type="GO" id="GO:0007155">
    <property type="term" value="P:cell adhesion"/>
    <property type="evidence" value="ECO:0007669"/>
    <property type="project" value="UniProtKB-KW"/>
</dbReference>
<feature type="compositionally biased region" description="Basic and acidic residues" evidence="25">
    <location>
        <begin position="166"/>
        <end position="178"/>
    </location>
</feature>
<evidence type="ECO:0000313" key="30">
    <source>
        <dbReference type="Proteomes" id="UP000677803"/>
    </source>
</evidence>
<evidence type="ECO:0000256" key="2">
    <source>
        <dbReference type="ARBA" id="ARBA00004251"/>
    </source>
</evidence>
<dbReference type="GO" id="GO:0005902">
    <property type="term" value="C:microvillus"/>
    <property type="evidence" value="ECO:0007669"/>
    <property type="project" value="UniProtKB-SubCell"/>
</dbReference>
<comment type="caution">
    <text evidence="24">Lacks conserved residue(s) required for the propagation of feature annotation.</text>
</comment>
<evidence type="ECO:0000256" key="5">
    <source>
        <dbReference type="ARBA" id="ARBA00022475"/>
    </source>
</evidence>
<dbReference type="AlphaFoldDB" id="A0A8S4BFB6"/>
<keyword evidence="30" id="KW-1185">Reference proteome</keyword>
<evidence type="ECO:0000256" key="4">
    <source>
        <dbReference type="ARBA" id="ARBA00020474"/>
    </source>
</evidence>
<dbReference type="InterPro" id="IPR016186">
    <property type="entry name" value="C-type_lectin-like/link_sf"/>
</dbReference>
<accession>A0A8S4BFB6</accession>
<evidence type="ECO:0000256" key="27">
    <source>
        <dbReference type="SAM" id="SignalP"/>
    </source>
</evidence>
<dbReference type="InterPro" id="IPR016187">
    <property type="entry name" value="CTDL_fold"/>
</dbReference>
<feature type="transmembrane region" description="Helical" evidence="26">
    <location>
        <begin position="325"/>
        <end position="346"/>
    </location>
</feature>
<feature type="region of interest" description="Disordered" evidence="25">
    <location>
        <begin position="141"/>
        <end position="179"/>
    </location>
</feature>
<dbReference type="GO" id="GO:0035692">
    <property type="term" value="C:macrophage migration inhibitory factor receptor complex"/>
    <property type="evidence" value="ECO:0007669"/>
    <property type="project" value="TreeGrafter"/>
</dbReference>
<dbReference type="Proteomes" id="UP000677803">
    <property type="component" value="Unassembled WGS sequence"/>
</dbReference>
<keyword evidence="12 26" id="KW-1133">Transmembrane helix</keyword>
<dbReference type="SUPFAM" id="SSF56436">
    <property type="entry name" value="C-type lectin-like"/>
    <property type="match status" value="1"/>
</dbReference>
<evidence type="ECO:0000256" key="17">
    <source>
        <dbReference type="ARBA" id="ARBA00023273"/>
    </source>
</evidence>
<evidence type="ECO:0000256" key="8">
    <source>
        <dbReference type="ARBA" id="ARBA00022692"/>
    </source>
</evidence>
<evidence type="ECO:0000256" key="19">
    <source>
        <dbReference type="ARBA" id="ARBA00029928"/>
    </source>
</evidence>
<evidence type="ECO:0000256" key="10">
    <source>
        <dbReference type="ARBA" id="ARBA00022889"/>
    </source>
</evidence>
<evidence type="ECO:0000256" key="1">
    <source>
        <dbReference type="ARBA" id="ARBA00004105"/>
    </source>
</evidence>
<gene>
    <name evidence="29" type="ORF">MMEN_LOCUS15068</name>
</gene>
<dbReference type="InterPro" id="IPR043210">
    <property type="entry name" value="CD44_antigen-like"/>
</dbReference>
<evidence type="ECO:0000256" key="7">
    <source>
        <dbReference type="ARBA" id="ARBA00022553"/>
    </source>
</evidence>
<dbReference type="PRINTS" id="PR00658">
    <property type="entry name" value="CD44"/>
</dbReference>
<feature type="region of interest" description="Disordered" evidence="25">
    <location>
        <begin position="208"/>
        <end position="319"/>
    </location>
</feature>
<keyword evidence="11" id="KW-0654">Proteoglycan</keyword>
<evidence type="ECO:0000256" key="26">
    <source>
        <dbReference type="SAM" id="Phobius"/>
    </source>
</evidence>
<evidence type="ECO:0000256" key="11">
    <source>
        <dbReference type="ARBA" id="ARBA00022974"/>
    </source>
</evidence>
<feature type="chain" id="PRO_5035944129" description="CD44 antigen" evidence="27">
    <location>
        <begin position="20"/>
        <end position="420"/>
    </location>
</feature>
<evidence type="ECO:0000313" key="29">
    <source>
        <dbReference type="EMBL" id="CAG5958234.1"/>
    </source>
</evidence>
<keyword evidence="8 26" id="KW-0812">Transmembrane</keyword>
<proteinExistence type="predicted"/>
<evidence type="ECO:0000256" key="20">
    <source>
        <dbReference type="ARBA" id="ARBA00031179"/>
    </source>
</evidence>
<evidence type="ECO:0000256" key="12">
    <source>
        <dbReference type="ARBA" id="ARBA00022989"/>
    </source>
</evidence>
<feature type="compositionally biased region" description="Basic and acidic residues" evidence="25">
    <location>
        <begin position="409"/>
        <end position="420"/>
    </location>
</feature>
<keyword evidence="9 27" id="KW-0732">Signal</keyword>
<keyword evidence="15" id="KW-0675">Receptor</keyword>
<dbReference type="GO" id="GO:0004896">
    <property type="term" value="F:cytokine receptor activity"/>
    <property type="evidence" value="ECO:0007669"/>
    <property type="project" value="TreeGrafter"/>
</dbReference>
<dbReference type="GO" id="GO:0016323">
    <property type="term" value="C:basolateral plasma membrane"/>
    <property type="evidence" value="ECO:0007669"/>
    <property type="project" value="TreeGrafter"/>
</dbReference>
<keyword evidence="10" id="KW-0130">Cell adhesion</keyword>
<dbReference type="PANTHER" id="PTHR10225">
    <property type="entry name" value="HYALURONAN RECEPTOR"/>
    <property type="match status" value="1"/>
</dbReference>
<evidence type="ECO:0000256" key="14">
    <source>
        <dbReference type="ARBA" id="ARBA00023157"/>
    </source>
</evidence>
<evidence type="ECO:0000256" key="18">
    <source>
        <dbReference type="ARBA" id="ARBA00029917"/>
    </source>
</evidence>
<keyword evidence="17" id="KW-0966">Cell projection</keyword>
<dbReference type="InterPro" id="IPR001231">
    <property type="entry name" value="CD44_antigen"/>
</dbReference>
<comment type="subcellular location">
    <subcellularLocation>
        <location evidence="2">Cell membrane</location>
        <topology evidence="2">Single-pass type I membrane protein</topology>
    </subcellularLocation>
    <subcellularLocation>
        <location evidence="1">Cell projection</location>
        <location evidence="1">Microvillus</location>
    </subcellularLocation>
    <subcellularLocation>
        <location evidence="3">Secreted</location>
    </subcellularLocation>
</comment>
<dbReference type="GO" id="GO:0005540">
    <property type="term" value="F:hyaluronic acid binding"/>
    <property type="evidence" value="ECO:0007669"/>
    <property type="project" value="InterPro"/>
</dbReference>
<dbReference type="Pfam" id="PF00193">
    <property type="entry name" value="Xlink"/>
    <property type="match status" value="1"/>
</dbReference>
<feature type="compositionally biased region" description="Polar residues" evidence="25">
    <location>
        <begin position="249"/>
        <end position="260"/>
    </location>
</feature>
<feature type="region of interest" description="Disordered" evidence="25">
    <location>
        <begin position="398"/>
        <end position="420"/>
    </location>
</feature>
<dbReference type="EMBL" id="CAJRST010022223">
    <property type="protein sequence ID" value="CAG5958234.1"/>
    <property type="molecule type" value="Genomic_DNA"/>
</dbReference>
<keyword evidence="13 26" id="KW-0472">Membrane</keyword>
<feature type="compositionally biased region" description="Basic and acidic residues" evidence="25">
    <location>
        <begin position="278"/>
        <end position="305"/>
    </location>
</feature>
<feature type="disulfide bond" evidence="24">
    <location>
        <begin position="78"/>
        <end position="99"/>
    </location>
</feature>
<evidence type="ECO:0000256" key="16">
    <source>
        <dbReference type="ARBA" id="ARBA00023180"/>
    </source>
</evidence>
<dbReference type="GO" id="GO:0005576">
    <property type="term" value="C:extracellular region"/>
    <property type="evidence" value="ECO:0007669"/>
    <property type="project" value="UniProtKB-SubCell"/>
</dbReference>
<evidence type="ECO:0000256" key="13">
    <source>
        <dbReference type="ARBA" id="ARBA00023136"/>
    </source>
</evidence>
<dbReference type="GO" id="GO:0006954">
    <property type="term" value="P:inflammatory response"/>
    <property type="evidence" value="ECO:0007669"/>
    <property type="project" value="TreeGrafter"/>
</dbReference>
<evidence type="ECO:0000256" key="25">
    <source>
        <dbReference type="SAM" id="MobiDB-lite"/>
    </source>
</evidence>
<dbReference type="OrthoDB" id="8952307at2759"/>
<evidence type="ECO:0000256" key="23">
    <source>
        <dbReference type="ARBA" id="ARBA00032917"/>
    </source>
</evidence>
<evidence type="ECO:0000256" key="3">
    <source>
        <dbReference type="ARBA" id="ARBA00004613"/>
    </source>
</evidence>
<evidence type="ECO:0000256" key="6">
    <source>
        <dbReference type="ARBA" id="ARBA00022525"/>
    </source>
</evidence>
<keyword evidence="7" id="KW-0597">Phosphoprotein</keyword>
<dbReference type="PANTHER" id="PTHR10225:SF6">
    <property type="entry name" value="CD44 ANTIGEN"/>
    <property type="match status" value="1"/>
</dbReference>
<name>A0A8S4BFB6_9TELE</name>
<feature type="compositionally biased region" description="Low complexity" evidence="25">
    <location>
        <begin position="228"/>
        <end position="238"/>
    </location>
</feature>
<evidence type="ECO:0000256" key="9">
    <source>
        <dbReference type="ARBA" id="ARBA00022729"/>
    </source>
</evidence>
<comment type="caution">
    <text evidence="29">The sequence shown here is derived from an EMBL/GenBank/DDBJ whole genome shotgun (WGS) entry which is preliminary data.</text>
</comment>
<feature type="compositionally biased region" description="Polar residues" evidence="25">
    <location>
        <begin position="141"/>
        <end position="156"/>
    </location>
</feature>
<evidence type="ECO:0000259" key="28">
    <source>
        <dbReference type="PROSITE" id="PS50963"/>
    </source>
</evidence>
<feature type="domain" description="Link" evidence="28">
    <location>
        <begin position="33"/>
        <end position="124"/>
    </location>
</feature>
<dbReference type="Gene3D" id="3.10.100.10">
    <property type="entry name" value="Mannose-Binding Protein A, subunit A"/>
    <property type="match status" value="1"/>
</dbReference>
<evidence type="ECO:0000256" key="21">
    <source>
        <dbReference type="ARBA" id="ARBA00031823"/>
    </source>
</evidence>
<dbReference type="SMART" id="SM00445">
    <property type="entry name" value="LINK"/>
    <property type="match status" value="1"/>
</dbReference>
<dbReference type="GO" id="GO:0070374">
    <property type="term" value="P:positive regulation of ERK1 and ERK2 cascade"/>
    <property type="evidence" value="ECO:0007669"/>
    <property type="project" value="TreeGrafter"/>
</dbReference>
<evidence type="ECO:0000256" key="22">
    <source>
        <dbReference type="ARBA" id="ARBA00032514"/>
    </source>
</evidence>
<dbReference type="PROSITE" id="PS50963">
    <property type="entry name" value="LINK_2"/>
    <property type="match status" value="1"/>
</dbReference>
<organism evidence="29 30">
    <name type="scientific">Menidia menidia</name>
    <name type="common">Atlantic silverside</name>
    <dbReference type="NCBI Taxonomy" id="238744"/>
    <lineage>
        <taxon>Eukaryota</taxon>
        <taxon>Metazoa</taxon>
        <taxon>Chordata</taxon>
        <taxon>Craniata</taxon>
        <taxon>Vertebrata</taxon>
        <taxon>Euteleostomi</taxon>
        <taxon>Actinopterygii</taxon>
        <taxon>Neopterygii</taxon>
        <taxon>Teleostei</taxon>
        <taxon>Neoteleostei</taxon>
        <taxon>Acanthomorphata</taxon>
        <taxon>Ovalentaria</taxon>
        <taxon>Atherinomorphae</taxon>
        <taxon>Atheriniformes</taxon>
        <taxon>Atherinopsidae</taxon>
        <taxon>Menidiinae</taxon>
        <taxon>Menidia</taxon>
    </lineage>
</organism>